<dbReference type="GO" id="GO:0031012">
    <property type="term" value="C:extracellular matrix"/>
    <property type="evidence" value="ECO:0007669"/>
    <property type="project" value="InterPro"/>
</dbReference>
<dbReference type="InterPro" id="IPR024079">
    <property type="entry name" value="MetalloPept_cat_dom_sf"/>
</dbReference>
<evidence type="ECO:0000256" key="4">
    <source>
        <dbReference type="ARBA" id="ARBA00022670"/>
    </source>
</evidence>
<keyword evidence="18" id="KW-1185">Reference proteome</keyword>
<feature type="binding site" evidence="13">
    <location>
        <position position="217"/>
    </location>
    <ligand>
        <name>Ca(2+)</name>
        <dbReference type="ChEBI" id="CHEBI:29108"/>
        <label>3</label>
    </ligand>
</feature>
<evidence type="ECO:0000256" key="14">
    <source>
        <dbReference type="PIRSR" id="PIRSR621190-5"/>
    </source>
</evidence>
<comment type="similarity">
    <text evidence="2">Belongs to the nematode receptor-like protein sre family.</text>
</comment>
<dbReference type="Gene3D" id="3.40.390.10">
    <property type="entry name" value="Collagenase (Catalytic Domain)"/>
    <property type="match status" value="1"/>
</dbReference>
<comment type="subcellular location">
    <subcellularLocation>
        <location evidence="1">Membrane</location>
        <topology evidence="1">Multi-pass membrane protein</topology>
    </subcellularLocation>
</comment>
<dbReference type="Proteomes" id="UP001177023">
    <property type="component" value="Unassembled WGS sequence"/>
</dbReference>
<dbReference type="Pfam" id="PF03125">
    <property type="entry name" value="Sre"/>
    <property type="match status" value="1"/>
</dbReference>
<evidence type="ECO:0000256" key="9">
    <source>
        <dbReference type="ARBA" id="ARBA00022989"/>
    </source>
</evidence>
<evidence type="ECO:0000256" key="2">
    <source>
        <dbReference type="ARBA" id="ARBA00006803"/>
    </source>
</evidence>
<dbReference type="PANTHER" id="PTHR10201">
    <property type="entry name" value="MATRIX METALLOPROTEINASE"/>
    <property type="match status" value="1"/>
</dbReference>
<feature type="binding site" evidence="13">
    <location>
        <position position="236"/>
    </location>
    <ligand>
        <name>Ca(2+)</name>
        <dbReference type="ChEBI" id="CHEBI:29108"/>
        <label>3</label>
    </ligand>
</feature>
<dbReference type="PANTHER" id="PTHR10201:SF329">
    <property type="entry name" value="MATRIX METALLOPROTEINASE-C"/>
    <property type="match status" value="1"/>
</dbReference>
<feature type="binding site" evidence="13">
    <location>
        <position position="265"/>
    </location>
    <ligand>
        <name>Zn(2+)</name>
        <dbReference type="ChEBI" id="CHEBI:29105"/>
        <label>2</label>
        <note>catalytic</note>
    </ligand>
</feature>
<dbReference type="CDD" id="cd04278">
    <property type="entry name" value="ZnMc_MMP"/>
    <property type="match status" value="1"/>
</dbReference>
<feature type="binding site" evidence="13">
    <location>
        <position position="216"/>
    </location>
    <ligand>
        <name>Ca(2+)</name>
        <dbReference type="ChEBI" id="CHEBI:29108"/>
        <label>3</label>
    </ligand>
</feature>
<dbReference type="GO" id="GO:0008270">
    <property type="term" value="F:zinc ion binding"/>
    <property type="evidence" value="ECO:0007669"/>
    <property type="project" value="InterPro"/>
</dbReference>
<keyword evidence="6 13" id="KW-0479">Metal-binding</keyword>
<evidence type="ECO:0000256" key="5">
    <source>
        <dbReference type="ARBA" id="ARBA00022692"/>
    </source>
</evidence>
<feature type="non-terminal residue" evidence="17">
    <location>
        <position position="762"/>
    </location>
</feature>
<dbReference type="InterPro" id="IPR001818">
    <property type="entry name" value="Pept_M10_metallopeptidase"/>
</dbReference>
<comment type="cofactor">
    <cofactor evidence="13">
        <name>Ca(2+)</name>
        <dbReference type="ChEBI" id="CHEBI:29108"/>
    </cofactor>
    <text evidence="13">Can bind about 5 Ca(2+) ions per subunit.</text>
</comment>
<dbReference type="InterPro" id="IPR006026">
    <property type="entry name" value="Peptidase_Metallo"/>
</dbReference>
<evidence type="ECO:0000256" key="10">
    <source>
        <dbReference type="ARBA" id="ARBA00023049"/>
    </source>
</evidence>
<feature type="binding site" evidence="13">
    <location>
        <position position="279"/>
    </location>
    <ligand>
        <name>Zn(2+)</name>
        <dbReference type="ChEBI" id="CHEBI:29105"/>
        <label>2</label>
        <note>catalytic</note>
    </ligand>
</feature>
<evidence type="ECO:0000256" key="8">
    <source>
        <dbReference type="ARBA" id="ARBA00022833"/>
    </source>
</evidence>
<dbReference type="PRINTS" id="PR00138">
    <property type="entry name" value="MATRIXIN"/>
</dbReference>
<dbReference type="GO" id="GO:0016020">
    <property type="term" value="C:membrane"/>
    <property type="evidence" value="ECO:0007669"/>
    <property type="project" value="UniProtKB-SubCell"/>
</dbReference>
<evidence type="ECO:0000256" key="11">
    <source>
        <dbReference type="ARBA" id="ARBA00023136"/>
    </source>
</evidence>
<feature type="short sequence motif" description="Cysteine switch" evidence="14">
    <location>
        <begin position="135"/>
        <end position="142"/>
    </location>
</feature>
<feature type="binding site" evidence="13">
    <location>
        <position position="224"/>
    </location>
    <ligand>
        <name>Zn(2+)</name>
        <dbReference type="ChEBI" id="CHEBI:29105"/>
        <label>1</label>
    </ligand>
</feature>
<keyword evidence="11 15" id="KW-0472">Membrane</keyword>
<evidence type="ECO:0000256" key="1">
    <source>
        <dbReference type="ARBA" id="ARBA00004141"/>
    </source>
</evidence>
<feature type="binding site" evidence="13">
    <location>
        <position position="234"/>
    </location>
    <ligand>
        <name>Zn(2+)</name>
        <dbReference type="ChEBI" id="CHEBI:29105"/>
        <label>1</label>
    </ligand>
</feature>
<dbReference type="GO" id="GO:0030198">
    <property type="term" value="P:extracellular matrix organization"/>
    <property type="evidence" value="ECO:0007669"/>
    <property type="project" value="TreeGrafter"/>
</dbReference>
<feature type="transmembrane region" description="Helical" evidence="15">
    <location>
        <begin position="550"/>
        <end position="567"/>
    </location>
</feature>
<dbReference type="Pfam" id="PF00413">
    <property type="entry name" value="Peptidase_M10"/>
    <property type="match status" value="1"/>
</dbReference>
<feature type="binding site" evidence="13">
    <location>
        <position position="211"/>
    </location>
    <ligand>
        <name>Zn(2+)</name>
        <dbReference type="ChEBI" id="CHEBI:29105"/>
        <label>1</label>
    </ligand>
</feature>
<dbReference type="GO" id="GO:0030574">
    <property type="term" value="P:collagen catabolic process"/>
    <property type="evidence" value="ECO:0007669"/>
    <property type="project" value="TreeGrafter"/>
</dbReference>
<feature type="binding site" evidence="13">
    <location>
        <position position="271"/>
    </location>
    <ligand>
        <name>Zn(2+)</name>
        <dbReference type="ChEBI" id="CHEBI:29105"/>
        <label>2</label>
        <note>catalytic</note>
    </ligand>
</feature>
<evidence type="ECO:0000256" key="12">
    <source>
        <dbReference type="PIRSR" id="PIRSR621190-1"/>
    </source>
</evidence>
<keyword evidence="5 15" id="KW-0812">Transmembrane</keyword>
<keyword evidence="10" id="KW-0482">Metalloprotease</keyword>
<dbReference type="GO" id="GO:0006508">
    <property type="term" value="P:proteolysis"/>
    <property type="evidence" value="ECO:0007669"/>
    <property type="project" value="UniProtKB-KW"/>
</dbReference>
<evidence type="ECO:0000256" key="3">
    <source>
        <dbReference type="ARBA" id="ARBA00010370"/>
    </source>
</evidence>
<accession>A0AA36CWQ2</accession>
<organism evidence="17 18">
    <name type="scientific">Mesorhabditis spiculigera</name>
    <dbReference type="NCBI Taxonomy" id="96644"/>
    <lineage>
        <taxon>Eukaryota</taxon>
        <taxon>Metazoa</taxon>
        <taxon>Ecdysozoa</taxon>
        <taxon>Nematoda</taxon>
        <taxon>Chromadorea</taxon>
        <taxon>Rhabditida</taxon>
        <taxon>Rhabditina</taxon>
        <taxon>Rhabditomorpha</taxon>
        <taxon>Rhabditoidea</taxon>
        <taxon>Rhabditidae</taxon>
        <taxon>Mesorhabditinae</taxon>
        <taxon>Mesorhabditis</taxon>
    </lineage>
</organism>
<feature type="binding site" evidence="13">
    <location>
        <position position="239"/>
    </location>
    <ligand>
        <name>Ca(2+)</name>
        <dbReference type="ChEBI" id="CHEBI:29108"/>
        <label>1</label>
    </ligand>
</feature>
<keyword evidence="9 15" id="KW-1133">Transmembrane helix</keyword>
<feature type="binding site" evidence="13">
    <location>
        <position position="239"/>
    </location>
    <ligand>
        <name>Ca(2+)</name>
        <dbReference type="ChEBI" id="CHEBI:29108"/>
        <label>3</label>
    </ligand>
</feature>
<dbReference type="GO" id="GO:0004222">
    <property type="term" value="F:metalloendopeptidase activity"/>
    <property type="evidence" value="ECO:0007669"/>
    <property type="project" value="InterPro"/>
</dbReference>
<dbReference type="InterPro" id="IPR004151">
    <property type="entry name" value="7TM_GPCR_serpentine_rcpt_Sre"/>
</dbReference>
<dbReference type="EMBL" id="CATQJA010002640">
    <property type="protein sequence ID" value="CAJ0575616.1"/>
    <property type="molecule type" value="Genomic_DNA"/>
</dbReference>
<feature type="transmembrane region" description="Helical" evidence="15">
    <location>
        <begin position="606"/>
        <end position="626"/>
    </location>
</feature>
<evidence type="ECO:0000259" key="16">
    <source>
        <dbReference type="SMART" id="SM00235"/>
    </source>
</evidence>
<evidence type="ECO:0000256" key="7">
    <source>
        <dbReference type="ARBA" id="ARBA00022801"/>
    </source>
</evidence>
<dbReference type="SUPFAM" id="SSF47090">
    <property type="entry name" value="PGBD-like"/>
    <property type="match status" value="1"/>
</dbReference>
<dbReference type="InterPro" id="IPR036365">
    <property type="entry name" value="PGBD-like_sf"/>
</dbReference>
<proteinExistence type="inferred from homology"/>
<keyword evidence="7" id="KW-0378">Hydrolase</keyword>
<comment type="similarity">
    <text evidence="3">Belongs to the peptidase M10A family.</text>
</comment>
<dbReference type="SUPFAM" id="SSF55486">
    <property type="entry name" value="Metalloproteases ('zincins'), catalytic domain"/>
    <property type="match status" value="1"/>
</dbReference>
<evidence type="ECO:0000256" key="15">
    <source>
        <dbReference type="SAM" id="Phobius"/>
    </source>
</evidence>
<sequence>MNSIAQQGVEKVPLDEVELMKKRCHHGCERSCDHGPIQNEHVVGQDASKPNADDMHFSGDLTREGQSQHYKGHSDKNKYLDQYGYAGKYVSIADEIDAPMSMTSKIGTLRNFQKWAGLRATGILDKATKDKMMEPRCGVADVQQIRPAPKWPSNRITYSILAYSKRFPQDVTQRLIAEAFQYWAAVAPLEFVEVQSDPNIKIKFARGAHQDNNAFDGPGNVLGHAFGPEFGGLHFDDDEEWADFSVMIRDSDVDFLSVAIHEIGHVLGIGHIRDSSAIMHPWYDEPTDDRKNYVVPKLNHDDIQAITDLYGSKTAYRTDSALPGISGDGVPPDTSDEEELPWNLIAIAVHANGQDTLLFDGQNVHRVLGRQIGHSKDLSGNKFATSPRLKAAVYDMWLDMVLLFAEEGKHIIVYGADYGQFIGRRPMTVKFRRNLPQRPPFAIQGALSSVAGQIWLIGHDGHYAELDPETFAIVETGHFGHLPTRVKGGHKDSDGGWRLYTEHETLHLDSDGGRIRDNSPILDPRTRSRPLVQFGDDERPRMKLRRNSDAMAISSLATERMIALLLAETYSTKPYRYVSIIIMGATTFWSIINALNANLGVANMEIFVALCLFHSIFSGLSAILFIKWNDRKRRQLWNDWRKIGYSLAKRYQITENVKAAKILLTIIIFALANQLFIGALFSAHFGMRLAWPAKNIIGAFIDLVLARCRGRWGKHEVSPWQQASESVRDTQGGNMYLGATQNDYFIQLNVIWQSEPGETAEP</sequence>
<evidence type="ECO:0000256" key="6">
    <source>
        <dbReference type="ARBA" id="ARBA00022723"/>
    </source>
</evidence>
<feature type="binding site" evidence="13">
    <location>
        <position position="237"/>
    </location>
    <ligand>
        <name>Ca(2+)</name>
        <dbReference type="ChEBI" id="CHEBI:29108"/>
        <label>1</label>
    </ligand>
</feature>
<dbReference type="InterPro" id="IPR021190">
    <property type="entry name" value="Pept_M10A"/>
</dbReference>
<feature type="binding site" evidence="13">
    <location>
        <position position="261"/>
    </location>
    <ligand>
        <name>Zn(2+)</name>
        <dbReference type="ChEBI" id="CHEBI:29105"/>
        <label>2</label>
        <note>catalytic</note>
    </ligand>
</feature>
<evidence type="ECO:0000313" key="18">
    <source>
        <dbReference type="Proteomes" id="UP001177023"/>
    </source>
</evidence>
<comment type="cofactor">
    <cofactor evidence="13">
        <name>Zn(2+)</name>
        <dbReference type="ChEBI" id="CHEBI:29105"/>
    </cofactor>
    <text evidence="13">Binds 2 Zn(2+) ions per subunit.</text>
</comment>
<reference evidence="17" key="1">
    <citation type="submission" date="2023-06" db="EMBL/GenBank/DDBJ databases">
        <authorList>
            <person name="Delattre M."/>
        </authorList>
    </citation>
    <scope>NUCLEOTIDE SEQUENCE</scope>
    <source>
        <strain evidence="17">AF72</strain>
    </source>
</reference>
<feature type="active site" evidence="12">
    <location>
        <position position="262"/>
    </location>
</feature>
<dbReference type="GO" id="GO:0007606">
    <property type="term" value="P:sensory perception of chemical stimulus"/>
    <property type="evidence" value="ECO:0007669"/>
    <property type="project" value="InterPro"/>
</dbReference>
<dbReference type="SMART" id="SM00235">
    <property type="entry name" value="ZnMc"/>
    <property type="match status" value="1"/>
</dbReference>
<evidence type="ECO:0000313" key="17">
    <source>
        <dbReference type="EMBL" id="CAJ0575616.1"/>
    </source>
</evidence>
<feature type="domain" description="Peptidase metallopeptidase" evidence="16">
    <location>
        <begin position="147"/>
        <end position="312"/>
    </location>
</feature>
<feature type="transmembrane region" description="Helical" evidence="15">
    <location>
        <begin position="574"/>
        <end position="594"/>
    </location>
</feature>
<name>A0AA36CWQ2_9BILA</name>
<dbReference type="GO" id="GO:0005615">
    <property type="term" value="C:extracellular space"/>
    <property type="evidence" value="ECO:0007669"/>
    <property type="project" value="TreeGrafter"/>
</dbReference>
<evidence type="ECO:0000256" key="13">
    <source>
        <dbReference type="PIRSR" id="PIRSR621190-2"/>
    </source>
</evidence>
<protein>
    <recommendedName>
        <fullName evidence="16">Peptidase metallopeptidase domain-containing protein</fullName>
    </recommendedName>
</protein>
<keyword evidence="13" id="KW-0106">Calcium</keyword>
<dbReference type="AlphaFoldDB" id="A0AA36CWQ2"/>
<feature type="binding site" description="in inhibited form" evidence="13">
    <location>
        <position position="137"/>
    </location>
    <ligand>
        <name>Zn(2+)</name>
        <dbReference type="ChEBI" id="CHEBI:29105"/>
        <label>2</label>
        <note>catalytic</note>
    </ligand>
</feature>
<gene>
    <name evidence="17" type="ORF">MSPICULIGERA_LOCUS13925</name>
</gene>
<keyword evidence="8 13" id="KW-0862">Zinc</keyword>
<keyword evidence="4" id="KW-0645">Protease</keyword>
<comment type="caution">
    <text evidence="17">The sequence shown here is derived from an EMBL/GenBank/DDBJ whole genome shotgun (WGS) entry which is preliminary data.</text>
</comment>
<feature type="binding site" evidence="13">
    <location>
        <position position="209"/>
    </location>
    <ligand>
        <name>Zn(2+)</name>
        <dbReference type="ChEBI" id="CHEBI:29105"/>
        <label>1</label>
    </ligand>
</feature>
<feature type="transmembrane region" description="Helical" evidence="15">
    <location>
        <begin position="662"/>
        <end position="683"/>
    </location>
</feature>
<dbReference type="InterPro" id="IPR033739">
    <property type="entry name" value="M10A_MMP"/>
</dbReference>